<reference evidence="1 2" key="2">
    <citation type="journal article" date="2017" name="Front. Plant Sci.">
        <title>Gene Classification and Mining of Molecular Markers Useful in Red Clover (Trifolium pratense) Breeding.</title>
        <authorList>
            <person name="Istvanek J."/>
            <person name="Dluhosova J."/>
            <person name="Dluhos P."/>
            <person name="Patkova L."/>
            <person name="Nedelnik J."/>
            <person name="Repkova J."/>
        </authorList>
    </citation>
    <scope>NUCLEOTIDE SEQUENCE [LARGE SCALE GENOMIC DNA]</scope>
    <source>
        <strain evidence="2">cv. Tatra</strain>
        <tissue evidence="1">Young leaves</tissue>
    </source>
</reference>
<organism evidence="1 2">
    <name type="scientific">Trifolium pratense</name>
    <name type="common">Red clover</name>
    <dbReference type="NCBI Taxonomy" id="57577"/>
    <lineage>
        <taxon>Eukaryota</taxon>
        <taxon>Viridiplantae</taxon>
        <taxon>Streptophyta</taxon>
        <taxon>Embryophyta</taxon>
        <taxon>Tracheophyta</taxon>
        <taxon>Spermatophyta</taxon>
        <taxon>Magnoliopsida</taxon>
        <taxon>eudicotyledons</taxon>
        <taxon>Gunneridae</taxon>
        <taxon>Pentapetalae</taxon>
        <taxon>rosids</taxon>
        <taxon>fabids</taxon>
        <taxon>Fabales</taxon>
        <taxon>Fabaceae</taxon>
        <taxon>Papilionoideae</taxon>
        <taxon>50 kb inversion clade</taxon>
        <taxon>NPAAA clade</taxon>
        <taxon>Hologalegina</taxon>
        <taxon>IRL clade</taxon>
        <taxon>Trifolieae</taxon>
        <taxon>Trifolium</taxon>
    </lineage>
</organism>
<reference evidence="1 2" key="1">
    <citation type="journal article" date="2014" name="Am. J. Bot.">
        <title>Genome assembly and annotation for red clover (Trifolium pratense; Fabaceae).</title>
        <authorList>
            <person name="Istvanek J."/>
            <person name="Jaros M."/>
            <person name="Krenek A."/>
            <person name="Repkova J."/>
        </authorList>
    </citation>
    <scope>NUCLEOTIDE SEQUENCE [LARGE SCALE GENOMIC DNA]</scope>
    <source>
        <strain evidence="2">cv. Tatra</strain>
        <tissue evidence="1">Young leaves</tissue>
    </source>
</reference>
<feature type="non-terminal residue" evidence="1">
    <location>
        <position position="1"/>
    </location>
</feature>
<evidence type="ECO:0000313" key="2">
    <source>
        <dbReference type="Proteomes" id="UP000236291"/>
    </source>
</evidence>
<sequence length="39" mass="4485">DGFGICILKLKLVNLHLCMCNSELDVLDIMSPDRKKYDM</sequence>
<dbReference type="Proteomes" id="UP000236291">
    <property type="component" value="Unassembled WGS sequence"/>
</dbReference>
<gene>
    <name evidence="1" type="ORF">L195_g064493</name>
</gene>
<name>A0A2K3KTG4_TRIPR</name>
<accession>A0A2K3KTG4</accession>
<proteinExistence type="predicted"/>
<evidence type="ECO:0000313" key="1">
    <source>
        <dbReference type="EMBL" id="PNX69569.1"/>
    </source>
</evidence>
<dbReference type="EMBL" id="ASHM01252412">
    <property type="protein sequence ID" value="PNX69569.1"/>
    <property type="molecule type" value="Genomic_DNA"/>
</dbReference>
<comment type="caution">
    <text evidence="1">The sequence shown here is derived from an EMBL/GenBank/DDBJ whole genome shotgun (WGS) entry which is preliminary data.</text>
</comment>
<protein>
    <submittedName>
        <fullName evidence="1">Uncharacterized protein</fullName>
    </submittedName>
</protein>
<dbReference type="AlphaFoldDB" id="A0A2K3KTG4"/>